<keyword evidence="2" id="KW-1185">Reference proteome</keyword>
<gene>
    <name evidence="1" type="ORF">SPHA_77016</name>
</gene>
<reference evidence="1" key="1">
    <citation type="submission" date="2021-01" db="EMBL/GenBank/DDBJ databases">
        <authorList>
            <person name="Li R."/>
            <person name="Bekaert M."/>
        </authorList>
    </citation>
    <scope>NUCLEOTIDE SEQUENCE</scope>
    <source>
        <strain evidence="1">Farmed</strain>
    </source>
</reference>
<comment type="caution">
    <text evidence="1">The sequence shown here is derived from an EMBL/GenBank/DDBJ whole genome shotgun (WGS) entry which is preliminary data.</text>
</comment>
<protein>
    <submittedName>
        <fullName evidence="1">Uncharacterized protein</fullName>
    </submittedName>
</protein>
<dbReference type="AlphaFoldDB" id="A0A812EPL3"/>
<dbReference type="EMBL" id="CAHIKZ030005501">
    <property type="protein sequence ID" value="CAE1327541.1"/>
    <property type="molecule type" value="Genomic_DNA"/>
</dbReference>
<dbReference type="Proteomes" id="UP000597762">
    <property type="component" value="Unassembled WGS sequence"/>
</dbReference>
<organism evidence="1 2">
    <name type="scientific">Acanthosepion pharaonis</name>
    <name type="common">Pharaoh cuttlefish</name>
    <name type="synonym">Sepia pharaonis</name>
    <dbReference type="NCBI Taxonomy" id="158019"/>
    <lineage>
        <taxon>Eukaryota</taxon>
        <taxon>Metazoa</taxon>
        <taxon>Spiralia</taxon>
        <taxon>Lophotrochozoa</taxon>
        <taxon>Mollusca</taxon>
        <taxon>Cephalopoda</taxon>
        <taxon>Coleoidea</taxon>
        <taxon>Decapodiformes</taxon>
        <taxon>Sepiida</taxon>
        <taxon>Sepiina</taxon>
        <taxon>Sepiidae</taxon>
        <taxon>Acanthosepion</taxon>
    </lineage>
</organism>
<name>A0A812EPL3_ACAPH</name>
<proteinExistence type="predicted"/>
<accession>A0A812EPL3</accession>
<evidence type="ECO:0000313" key="2">
    <source>
        <dbReference type="Proteomes" id="UP000597762"/>
    </source>
</evidence>
<sequence length="531" mass="59714">MAVHYTRTRTSRALISNCSGCSLYHPHWLFIIPARPDADPDCSLPTRTSTLISNSGGRYTTARPQYRFLILRAVHYTTCTSTVPISNSGGLFIIPPPHPQYRFLILVAVHYTTRTSAYRFPNSGGCSLYHPRPQYRFLILVAVHYTARTSTVPISNSGGCSLYHPQYRPQYRFLILSPQYRFYSGGCSLYHPPSTWLFIIPPAASTVPISNSGGCSLPATAHPQYRFLFWWLFTTARPQYRFLILVAVHYTTRTSTVPISNSEWLFIAPPHVRIPISKFWWLFIIPYRPSVHSTDLILVAVHYTTATSTVPISLLVAVVRYTTRTSILWLFIIPPAPSDFNSVPISTILVVAVHYTTHILSTSTVPISNSGGCSLYHRTSTVPISNSGGWLFIIPPARSPQWLFVTRFLILVAVHYTTRTSAVPIPNSEWLFIIPPHVHVSWWLFIAPAVHSADFLILVAVSLYPPCTSAVPISNSGGCSLYHPHVLMPIFNFWWLFIIPPRTSTVPISNSGGCSLYHRTSARPQYPPRIF</sequence>
<evidence type="ECO:0000313" key="1">
    <source>
        <dbReference type="EMBL" id="CAE1327541.1"/>
    </source>
</evidence>